<feature type="domain" description="Enoyl reductase (ER)" evidence="2">
    <location>
        <begin position="24"/>
        <end position="337"/>
    </location>
</feature>
<dbReference type="PANTHER" id="PTHR43205">
    <property type="entry name" value="PROSTAGLANDIN REDUCTASE"/>
    <property type="match status" value="1"/>
</dbReference>
<proteinExistence type="predicted"/>
<dbReference type="OrthoDB" id="809632at2759"/>
<dbReference type="CDD" id="cd05288">
    <property type="entry name" value="PGDH"/>
    <property type="match status" value="1"/>
</dbReference>
<dbReference type="Gene3D" id="3.90.180.10">
    <property type="entry name" value="Medium-chain alcohol dehydrogenases, catalytic domain"/>
    <property type="match status" value="1"/>
</dbReference>
<dbReference type="InterPro" id="IPR011032">
    <property type="entry name" value="GroES-like_sf"/>
</dbReference>
<dbReference type="Pfam" id="PF16884">
    <property type="entry name" value="ADH_N_2"/>
    <property type="match status" value="1"/>
</dbReference>
<evidence type="ECO:0000313" key="3">
    <source>
        <dbReference type="EMBL" id="ODQ68065.1"/>
    </source>
</evidence>
<evidence type="ECO:0000259" key="2">
    <source>
        <dbReference type="SMART" id="SM00829"/>
    </source>
</evidence>
<keyword evidence="4" id="KW-1185">Reference proteome</keyword>
<dbReference type="Pfam" id="PF00107">
    <property type="entry name" value="ADH_zinc_N"/>
    <property type="match status" value="1"/>
</dbReference>
<dbReference type="Proteomes" id="UP000095009">
    <property type="component" value="Unassembled WGS sequence"/>
</dbReference>
<dbReference type="InterPro" id="IPR013149">
    <property type="entry name" value="ADH-like_C"/>
</dbReference>
<organism evidence="3 4">
    <name type="scientific">Nadsonia fulvescens var. elongata DSM 6958</name>
    <dbReference type="NCBI Taxonomy" id="857566"/>
    <lineage>
        <taxon>Eukaryota</taxon>
        <taxon>Fungi</taxon>
        <taxon>Dikarya</taxon>
        <taxon>Ascomycota</taxon>
        <taxon>Saccharomycotina</taxon>
        <taxon>Dipodascomycetes</taxon>
        <taxon>Dipodascales</taxon>
        <taxon>Dipodascales incertae sedis</taxon>
        <taxon>Nadsonia</taxon>
    </lineage>
</organism>
<dbReference type="SUPFAM" id="SSF50129">
    <property type="entry name" value="GroES-like"/>
    <property type="match status" value="1"/>
</dbReference>
<dbReference type="STRING" id="857566.A0A1E3PRL5"/>
<reference evidence="3 4" key="1">
    <citation type="journal article" date="2016" name="Proc. Natl. Acad. Sci. U.S.A.">
        <title>Comparative genomics of biotechnologically important yeasts.</title>
        <authorList>
            <person name="Riley R."/>
            <person name="Haridas S."/>
            <person name="Wolfe K.H."/>
            <person name="Lopes M.R."/>
            <person name="Hittinger C.T."/>
            <person name="Goeker M."/>
            <person name="Salamov A.A."/>
            <person name="Wisecaver J.H."/>
            <person name="Long T.M."/>
            <person name="Calvey C.H."/>
            <person name="Aerts A.L."/>
            <person name="Barry K.W."/>
            <person name="Choi C."/>
            <person name="Clum A."/>
            <person name="Coughlan A.Y."/>
            <person name="Deshpande S."/>
            <person name="Douglass A.P."/>
            <person name="Hanson S.J."/>
            <person name="Klenk H.-P."/>
            <person name="LaButti K.M."/>
            <person name="Lapidus A."/>
            <person name="Lindquist E.A."/>
            <person name="Lipzen A.M."/>
            <person name="Meier-Kolthoff J.P."/>
            <person name="Ohm R.A."/>
            <person name="Otillar R.P."/>
            <person name="Pangilinan J.L."/>
            <person name="Peng Y."/>
            <person name="Rokas A."/>
            <person name="Rosa C.A."/>
            <person name="Scheuner C."/>
            <person name="Sibirny A.A."/>
            <person name="Slot J.C."/>
            <person name="Stielow J.B."/>
            <person name="Sun H."/>
            <person name="Kurtzman C.P."/>
            <person name="Blackwell M."/>
            <person name="Grigoriev I.V."/>
            <person name="Jeffries T.W."/>
        </authorList>
    </citation>
    <scope>NUCLEOTIDE SEQUENCE [LARGE SCALE GENOMIC DNA]</scope>
    <source>
        <strain evidence="3 4">DSM 6958</strain>
    </source>
</reference>
<dbReference type="EMBL" id="KV454406">
    <property type="protein sequence ID" value="ODQ68065.1"/>
    <property type="molecule type" value="Genomic_DNA"/>
</dbReference>
<dbReference type="SMART" id="SM00829">
    <property type="entry name" value="PKS_ER"/>
    <property type="match status" value="1"/>
</dbReference>
<dbReference type="Gene3D" id="3.40.50.720">
    <property type="entry name" value="NAD(P)-binding Rossmann-like Domain"/>
    <property type="match status" value="1"/>
</dbReference>
<dbReference type="InterPro" id="IPR036291">
    <property type="entry name" value="NAD(P)-bd_dom_sf"/>
</dbReference>
<keyword evidence="1" id="KW-0560">Oxidoreductase</keyword>
<dbReference type="InterPro" id="IPR041694">
    <property type="entry name" value="ADH_N_2"/>
</dbReference>
<evidence type="ECO:0000256" key="1">
    <source>
        <dbReference type="ARBA" id="ARBA00023002"/>
    </source>
</evidence>
<dbReference type="PANTHER" id="PTHR43205:SF42">
    <property type="entry name" value="ALCOHOL DEHYDROGENASE, ZINC-CONTAINING (AFU_ORTHOLOGUE AFUA_7G04530)"/>
    <property type="match status" value="1"/>
</dbReference>
<evidence type="ECO:0000313" key="4">
    <source>
        <dbReference type="Proteomes" id="UP000095009"/>
    </source>
</evidence>
<dbReference type="InterPro" id="IPR045010">
    <property type="entry name" value="MDR_fam"/>
</dbReference>
<dbReference type="SUPFAM" id="SSF51735">
    <property type="entry name" value="NAD(P)-binding Rossmann-fold domains"/>
    <property type="match status" value="1"/>
</dbReference>
<dbReference type="FunFam" id="3.40.50.720:FF:000121">
    <property type="entry name" value="Prostaglandin reductase 2"/>
    <property type="match status" value="1"/>
</dbReference>
<protein>
    <submittedName>
        <fullName evidence="3">NADP-dependent leukotriene B4 12-hydroxydehydrogenase</fullName>
    </submittedName>
</protein>
<name>A0A1E3PRL5_9ASCO</name>
<dbReference type="AlphaFoldDB" id="A0A1E3PRL5"/>
<dbReference type="GO" id="GO:0016628">
    <property type="term" value="F:oxidoreductase activity, acting on the CH-CH group of donors, NAD or NADP as acceptor"/>
    <property type="evidence" value="ECO:0007669"/>
    <property type="project" value="InterPro"/>
</dbReference>
<accession>A0A1E3PRL5</accession>
<sequence>MSTYQKVILKARPRGEIVPDEVFEVIEELIPTEDDVPEGSVLIKADFLSLDPTLRGQISGVDSYVKAVEIGAVMRGWGLATVVVSRNSNYEKGDSVFGVYGFSEYAIHNTEGLRKVIVPPGINAVDFCGVLGMTGLTAYMGLFELAGGVNPGQKVVVSGAAGATGSVVGQIAKLKGAYVIGIAGSDEKCNVLTNELGFDVALNYKLPTFEEDFKNLTKEGFDIYWDNVGGKILDLALLQASNYATFVMCGAISAYNSVGPPPGISNYFHIVTKRLILKGLIVRDYSHLYEKALNDLTSWVLSGKIKSKNTVVSGRMKDAPNALASIFKGVNTGKLVLRIEH</sequence>
<gene>
    <name evidence="3" type="ORF">NADFUDRAFT_81147</name>
</gene>
<dbReference type="InterPro" id="IPR020843">
    <property type="entry name" value="ER"/>
</dbReference>